<dbReference type="Pfam" id="PF11578">
    <property type="entry name" value="DUF3237"/>
    <property type="match status" value="1"/>
</dbReference>
<comment type="caution">
    <text evidence="1">The sequence shown here is derived from an EMBL/GenBank/DDBJ whole genome shotgun (WGS) entry which is preliminary data.</text>
</comment>
<name>A0A364LDD4_TALAM</name>
<proteinExistence type="predicted"/>
<reference evidence="1 2" key="1">
    <citation type="journal article" date="2017" name="Biotechnol. Biofuels">
        <title>Differential beta-glucosidase expression as a function of carbon source availability in Talaromyces amestolkiae: a genomic and proteomic approach.</title>
        <authorList>
            <person name="de Eugenio L.I."/>
            <person name="Mendez-Liter J.A."/>
            <person name="Nieto-Dominguez M."/>
            <person name="Alonso L."/>
            <person name="Gil-Munoz J."/>
            <person name="Barriuso J."/>
            <person name="Prieto A."/>
            <person name="Martinez M.J."/>
        </authorList>
    </citation>
    <scope>NUCLEOTIDE SEQUENCE [LARGE SCALE GENOMIC DNA]</scope>
    <source>
        <strain evidence="1 2">CIB</strain>
    </source>
</reference>
<dbReference type="OrthoDB" id="2544694at2759"/>
<dbReference type="EMBL" id="MIKG01000027">
    <property type="protein sequence ID" value="RAO73824.1"/>
    <property type="molecule type" value="Genomic_DNA"/>
</dbReference>
<evidence type="ECO:0000313" key="2">
    <source>
        <dbReference type="Proteomes" id="UP000249363"/>
    </source>
</evidence>
<sequence>MADSTELKFSTPSAKIEGEFERPSGFPRLRPAYILKFKLPAARPIGQIATGETLTQFTITDPKSGTLTTVEGYDAKVEGTVVAGDDWLLIDADGAYARPNVKLVVESVGGWYRKLCLAYAAVDMNLRSIKNIQCNYSAVVAVSQPVLEFMAGAPNAKTIPFGVATNTVTFRAGNPKYKHLNSKVFVADSRYIVSRDPLVLEAETRISEVVPATEVE</sequence>
<protein>
    <submittedName>
        <fullName evidence="1">Uncharacterized protein</fullName>
    </submittedName>
</protein>
<dbReference type="AlphaFoldDB" id="A0A364LDD4"/>
<keyword evidence="2" id="KW-1185">Reference proteome</keyword>
<dbReference type="STRING" id="1196081.A0A364LDD4"/>
<gene>
    <name evidence="1" type="ORF">BHQ10_009836</name>
</gene>
<dbReference type="Proteomes" id="UP000249363">
    <property type="component" value="Unassembled WGS sequence"/>
</dbReference>
<accession>A0A364LDD4</accession>
<organism evidence="1 2">
    <name type="scientific">Talaromyces amestolkiae</name>
    <dbReference type="NCBI Taxonomy" id="1196081"/>
    <lineage>
        <taxon>Eukaryota</taxon>
        <taxon>Fungi</taxon>
        <taxon>Dikarya</taxon>
        <taxon>Ascomycota</taxon>
        <taxon>Pezizomycotina</taxon>
        <taxon>Eurotiomycetes</taxon>
        <taxon>Eurotiomycetidae</taxon>
        <taxon>Eurotiales</taxon>
        <taxon>Trichocomaceae</taxon>
        <taxon>Talaromyces</taxon>
        <taxon>Talaromyces sect. Talaromyces</taxon>
    </lineage>
</organism>
<dbReference type="GeneID" id="63799050"/>
<evidence type="ECO:0000313" key="1">
    <source>
        <dbReference type="EMBL" id="RAO73824.1"/>
    </source>
</evidence>
<dbReference type="Gene3D" id="2.40.160.20">
    <property type="match status" value="1"/>
</dbReference>
<dbReference type="RefSeq" id="XP_040738338.1">
    <property type="nucleotide sequence ID" value="XM_040882794.1"/>
</dbReference>